<dbReference type="AlphaFoldDB" id="K4DD99"/>
<reference evidence="2" key="2">
    <citation type="submission" date="2015-06" db="UniProtKB">
        <authorList>
            <consortium name="EnsemblPlants"/>
        </authorList>
    </citation>
    <scope>IDENTIFICATION</scope>
    <source>
        <strain evidence="2">cv. Heinz 1706</strain>
    </source>
</reference>
<evidence type="ECO:0000313" key="2">
    <source>
        <dbReference type="EnsemblPlants" id="Solyc12g017710.1.1"/>
    </source>
</evidence>
<name>K4DD99_SOLLC</name>
<dbReference type="SMR" id="K4DD99"/>
<dbReference type="PANTHER" id="PTHR48011:SF64">
    <property type="entry name" value="MITOGEN-ACTIVATED PROTEIN KINASE KINASE KINASE 3-LIKE"/>
    <property type="match status" value="1"/>
</dbReference>
<dbReference type="Gramene" id="Solyc12g017710.1.1">
    <property type="protein sequence ID" value="Solyc12g017710.1.1"/>
    <property type="gene ID" value="Solyc12g017710.1"/>
</dbReference>
<dbReference type="Gene3D" id="1.10.510.10">
    <property type="entry name" value="Transferase(Phosphotransferase) domain 1"/>
    <property type="match status" value="1"/>
</dbReference>
<dbReference type="PROSITE" id="PS00108">
    <property type="entry name" value="PROTEIN_KINASE_ST"/>
    <property type="match status" value="1"/>
</dbReference>
<dbReference type="GO" id="GO:0007165">
    <property type="term" value="P:signal transduction"/>
    <property type="evidence" value="ECO:0000318"/>
    <property type="project" value="GO_Central"/>
</dbReference>
<dbReference type="OMA" id="WMIMTED"/>
<proteinExistence type="predicted"/>
<dbReference type="GO" id="GO:0004672">
    <property type="term" value="F:protein kinase activity"/>
    <property type="evidence" value="ECO:0000318"/>
    <property type="project" value="GO_Central"/>
</dbReference>
<dbReference type="InterPro" id="IPR052751">
    <property type="entry name" value="Plant_MAPKKK"/>
</dbReference>
<dbReference type="EnsemblPlants" id="Solyc12g017710.1.1">
    <property type="protein sequence ID" value="Solyc12g017710.1.1"/>
    <property type="gene ID" value="Solyc12g017710.1"/>
</dbReference>
<dbReference type="SMART" id="SM00220">
    <property type="entry name" value="S_TKc"/>
    <property type="match status" value="1"/>
</dbReference>
<evidence type="ECO:0000259" key="1">
    <source>
        <dbReference type="PROSITE" id="PS50011"/>
    </source>
</evidence>
<dbReference type="Pfam" id="PF00069">
    <property type="entry name" value="Pkinase"/>
    <property type="match status" value="1"/>
</dbReference>
<dbReference type="STRING" id="4081.K4DD99"/>
<keyword evidence="3" id="KW-1185">Reference proteome</keyword>
<evidence type="ECO:0000313" key="3">
    <source>
        <dbReference type="Proteomes" id="UP000004994"/>
    </source>
</evidence>
<dbReference type="eggNOG" id="KOG0198">
    <property type="taxonomic scope" value="Eukaryota"/>
</dbReference>
<accession>K4DD99</accession>
<dbReference type="PANTHER" id="PTHR48011">
    <property type="entry name" value="CCR4-NOT TRANSCRIPTIONAL COMPLEX SUBUNIT CAF120-RELATED"/>
    <property type="match status" value="1"/>
</dbReference>
<dbReference type="PaxDb" id="4081-Solyc12g017710.1.1"/>
<dbReference type="SUPFAM" id="SSF56112">
    <property type="entry name" value="Protein kinase-like (PK-like)"/>
    <property type="match status" value="1"/>
</dbReference>
<organism evidence="2">
    <name type="scientific">Solanum lycopersicum</name>
    <name type="common">Tomato</name>
    <name type="synonym">Lycopersicon esculentum</name>
    <dbReference type="NCBI Taxonomy" id="4081"/>
    <lineage>
        <taxon>Eukaryota</taxon>
        <taxon>Viridiplantae</taxon>
        <taxon>Streptophyta</taxon>
        <taxon>Embryophyta</taxon>
        <taxon>Tracheophyta</taxon>
        <taxon>Spermatophyta</taxon>
        <taxon>Magnoliopsida</taxon>
        <taxon>eudicotyledons</taxon>
        <taxon>Gunneridae</taxon>
        <taxon>Pentapetalae</taxon>
        <taxon>asterids</taxon>
        <taxon>lamiids</taxon>
        <taxon>Solanales</taxon>
        <taxon>Solanaceae</taxon>
        <taxon>Solanoideae</taxon>
        <taxon>Solaneae</taxon>
        <taxon>Solanum</taxon>
        <taxon>Solanum subgen. Lycopersicon</taxon>
    </lineage>
</organism>
<dbReference type="InParanoid" id="K4DD99"/>
<dbReference type="HOGENOM" id="CLU_1520402_0_0_1"/>
<dbReference type="InterPro" id="IPR000719">
    <property type="entry name" value="Prot_kinase_dom"/>
</dbReference>
<dbReference type="PhylomeDB" id="K4DD99"/>
<reference evidence="2" key="1">
    <citation type="journal article" date="2012" name="Nature">
        <title>The tomato genome sequence provides insights into fleshy fruit evolution.</title>
        <authorList>
            <consortium name="Tomato Genome Consortium"/>
        </authorList>
    </citation>
    <scope>NUCLEOTIDE SEQUENCE [LARGE SCALE GENOMIC DNA]</scope>
    <source>
        <strain evidence="2">cv. Heinz 1706</strain>
    </source>
</reference>
<dbReference type="FunFam" id="1.10.510.10:FF:002471">
    <property type="match status" value="1"/>
</dbReference>
<protein>
    <recommendedName>
        <fullName evidence="1">Protein kinase domain-containing protein</fullName>
    </recommendedName>
</protein>
<dbReference type="Proteomes" id="UP000004994">
    <property type="component" value="Chromosome 12"/>
</dbReference>
<dbReference type="PROSITE" id="PS50011">
    <property type="entry name" value="PROTEIN_KINASE_DOM"/>
    <property type="match status" value="1"/>
</dbReference>
<sequence>MSLWKITSIFTTYCSSMLRESLADHLQNCNSLLEFEFKKHRKNVLLGLSCIHNNGIIYCDIKPGNIFLVGMDKTVKIGDFGLSVTLEQGMNQKQEVIREYKEIDIWALGCTVYELITGTLMWEDAHGDYVLDKIEFEEPMLQNSKFSNEPQDFLGKCLVKNQSKRWTADKLLNYIFL</sequence>
<dbReference type="GO" id="GO:0005524">
    <property type="term" value="F:ATP binding"/>
    <property type="evidence" value="ECO:0007669"/>
    <property type="project" value="InterPro"/>
</dbReference>
<dbReference type="InterPro" id="IPR011009">
    <property type="entry name" value="Kinase-like_dom_sf"/>
</dbReference>
<dbReference type="InterPro" id="IPR008271">
    <property type="entry name" value="Ser/Thr_kinase_AS"/>
</dbReference>
<feature type="domain" description="Protein kinase" evidence="1">
    <location>
        <begin position="1"/>
        <end position="177"/>
    </location>
</feature>